<dbReference type="Proteomes" id="UP001230504">
    <property type="component" value="Unassembled WGS sequence"/>
</dbReference>
<organism evidence="1 2">
    <name type="scientific">Colletotrichum navitas</name>
    <dbReference type="NCBI Taxonomy" id="681940"/>
    <lineage>
        <taxon>Eukaryota</taxon>
        <taxon>Fungi</taxon>
        <taxon>Dikarya</taxon>
        <taxon>Ascomycota</taxon>
        <taxon>Pezizomycotina</taxon>
        <taxon>Sordariomycetes</taxon>
        <taxon>Hypocreomycetidae</taxon>
        <taxon>Glomerellales</taxon>
        <taxon>Glomerellaceae</taxon>
        <taxon>Colletotrichum</taxon>
        <taxon>Colletotrichum graminicola species complex</taxon>
    </lineage>
</organism>
<evidence type="ECO:0000313" key="1">
    <source>
        <dbReference type="EMBL" id="KAK1596040.1"/>
    </source>
</evidence>
<proteinExistence type="predicted"/>
<dbReference type="RefSeq" id="XP_060416959.1">
    <property type="nucleotide sequence ID" value="XM_060557161.1"/>
</dbReference>
<gene>
    <name evidence="1" type="ORF">LY79DRAFT_545162</name>
</gene>
<protein>
    <submittedName>
        <fullName evidence="1">Uncharacterized protein</fullName>
    </submittedName>
</protein>
<name>A0AAD8Q549_9PEZI</name>
<sequence length="107" mass="12008">MQLVKKAYFSFSFSFLIFPSLRSRDLSIRSVGIPVRNLSKGPDRLRIRSHTSSHTGGCCRDRGHGMKRSLLISRVGTENAQYSHVSLNLPANSFIVTQSVSLPMERI</sequence>
<dbReference type="EMBL" id="JAHLJV010000013">
    <property type="protein sequence ID" value="KAK1596040.1"/>
    <property type="molecule type" value="Genomic_DNA"/>
</dbReference>
<dbReference type="GeneID" id="85441401"/>
<reference evidence="1" key="1">
    <citation type="submission" date="2021-06" db="EMBL/GenBank/DDBJ databases">
        <title>Comparative genomics, transcriptomics and evolutionary studies reveal genomic signatures of adaptation to plant cell wall in hemibiotrophic fungi.</title>
        <authorList>
            <consortium name="DOE Joint Genome Institute"/>
            <person name="Baroncelli R."/>
            <person name="Diaz J.F."/>
            <person name="Benocci T."/>
            <person name="Peng M."/>
            <person name="Battaglia E."/>
            <person name="Haridas S."/>
            <person name="Andreopoulos W."/>
            <person name="Labutti K."/>
            <person name="Pangilinan J."/>
            <person name="Floch G.L."/>
            <person name="Makela M.R."/>
            <person name="Henrissat B."/>
            <person name="Grigoriev I.V."/>
            <person name="Crouch J.A."/>
            <person name="De Vries R.P."/>
            <person name="Sukno S.A."/>
            <person name="Thon M.R."/>
        </authorList>
    </citation>
    <scope>NUCLEOTIDE SEQUENCE</scope>
    <source>
        <strain evidence="1">CBS 125086</strain>
    </source>
</reference>
<comment type="caution">
    <text evidence="1">The sequence shown here is derived from an EMBL/GenBank/DDBJ whole genome shotgun (WGS) entry which is preliminary data.</text>
</comment>
<dbReference type="AlphaFoldDB" id="A0AAD8Q549"/>
<accession>A0AAD8Q549</accession>
<keyword evidence="2" id="KW-1185">Reference proteome</keyword>
<evidence type="ECO:0000313" key="2">
    <source>
        <dbReference type="Proteomes" id="UP001230504"/>
    </source>
</evidence>